<proteinExistence type="predicted"/>
<dbReference type="AlphaFoldDB" id="A0A1T4V3P7"/>
<dbReference type="EMBL" id="FUXZ01000002">
    <property type="protein sequence ID" value="SKA59610.1"/>
    <property type="molecule type" value="Genomic_DNA"/>
</dbReference>
<dbReference type="InterPro" id="IPR043775">
    <property type="entry name" value="DUF5717_N"/>
</dbReference>
<evidence type="ECO:0008006" key="5">
    <source>
        <dbReference type="Google" id="ProtNLM"/>
    </source>
</evidence>
<accession>A0A1T4V3P7</accession>
<feature type="domain" description="DUF5717" evidence="2">
    <location>
        <begin position="1"/>
        <end position="873"/>
    </location>
</feature>
<dbReference type="STRING" id="39495.SAMN02745111_00034"/>
<name>A0A1T4V3P7_9FIRM</name>
<evidence type="ECO:0000313" key="3">
    <source>
        <dbReference type="EMBL" id="SKA59610.1"/>
    </source>
</evidence>
<organism evidence="3 4">
    <name type="scientific">Eubacterium uniforme</name>
    <dbReference type="NCBI Taxonomy" id="39495"/>
    <lineage>
        <taxon>Bacteria</taxon>
        <taxon>Bacillati</taxon>
        <taxon>Bacillota</taxon>
        <taxon>Clostridia</taxon>
        <taxon>Eubacteriales</taxon>
        <taxon>Eubacteriaceae</taxon>
        <taxon>Eubacterium</taxon>
    </lineage>
</organism>
<reference evidence="3 4" key="1">
    <citation type="submission" date="2017-02" db="EMBL/GenBank/DDBJ databases">
        <authorList>
            <person name="Peterson S.W."/>
        </authorList>
    </citation>
    <scope>NUCLEOTIDE SEQUENCE [LARGE SCALE GENOMIC DNA]</scope>
    <source>
        <strain evidence="3 4">ATCC 35992</strain>
    </source>
</reference>
<dbReference type="InterPro" id="IPR043774">
    <property type="entry name" value="DUF5717_C"/>
</dbReference>
<gene>
    <name evidence="3" type="ORF">SAMN02745111_00034</name>
</gene>
<feature type="domain" description="DUF5717" evidence="1">
    <location>
        <begin position="876"/>
        <end position="1187"/>
    </location>
</feature>
<evidence type="ECO:0000259" key="2">
    <source>
        <dbReference type="Pfam" id="PF18984"/>
    </source>
</evidence>
<keyword evidence="4" id="KW-1185">Reference proteome</keyword>
<dbReference type="RefSeq" id="WP_078764935.1">
    <property type="nucleotide sequence ID" value="NZ_FUXZ01000002.1"/>
</dbReference>
<dbReference type="Proteomes" id="UP000190814">
    <property type="component" value="Unassembled WGS sequence"/>
</dbReference>
<sequence length="1190" mass="138933">MKAIIDKLAIGTVEYDVPSLKLSETAITIDSHVMQTYEGEFVVSSDSNAIKGVVYSSDERFVIVNPQFSGKECTIKYKFITKNCNPLEKITGHIDIISNGGEGQIAYVVNVLEDSLETSIGEVKNYFTFTNLVQMNYDEAVRVFVSERFKEVLLSEDLKGETLYDALMKNANKELALEEFLIAIGKKKPVVLSLSETSHSYKNINTSCSGEFKIEKDTWGYVDIDVEIEGAFFHSCKTKIRKDDFNGNVFEYKYVISYNMLHPGINLGKLIFKTNNQRLEFVVKIELETEKPVEIISQSQTRRDLAKLTKLYLNFRMNRINITKWADSVVMVVDDILEINPGNQMAKVMKAQAFLSLNKWDEAADLLDEISAIVIPERENNVTQYCYYLYVRALFKKSAKFTKDIDKEIKSYYESGHDDWQILWILMYLNERYKQNPSLKYTMIKDHCKNGSHSSVLYYDALLVLNEQPGLLRVLDDFEIKILMFGSRWKFINEKLARRYAELASEEKEYNDIICRTLMNIYEETPLPEVAQAICQALIIGRFDDKKYNKWFEIGVENNARITKLFEYYMYSLDDKKYKQLPLSVYRYFHFNADSIPDQKSFLYANVIENRKAFPEVYEDYKDIISKYGLDMLKEGKTDKHLAIIYDHILNKDYVDKESATKLASVINSYEVTVDNENINEVIVVHKEKVSEVRKYVYDGSAIVELYTEEPIILFADASGNRYSQSIDYKLTKLNKLDDYLDTCFELSQDDEKLKLHYAENYIKYRNNPLPDVEIFKNILEIHSLRSGYRREVMGDIIDYYYDNFDGTFLDDYLTSLDVSNMYPNTCIKTIEMMITRGLYKEAYSLLQTWGYKKISVKLLVAWVDYIIEDIEYELDDLVLKVCEFIFKKGNTDEIIIKYLYKYYYGTIPEMMKLFKIGVELANESEEYRNELSPDIMERLLVQMMFESFKGNELYEVFKYYYPSGIARKLKNAFFTYCAHNYFVKRNIINNEVFSYIELELSAGARMPIICKIALLKYLSTLNNLTNKQKEYARKLIGDLTEKNVAFEFYKKFTKYFSVPYQVLDKTYIEHHTNPKYKVSISYTLTKQGKTTGLLSAEMTQNFPGVYVKAFPLFAGDRIDYYFNERYSDSEVTIEGKSITVSPVKSGLTIGKSRYELINDMVINEDNNLAEQIYDFYTKRVIAQNLFEVL</sequence>
<dbReference type="Pfam" id="PF18983">
    <property type="entry name" value="DUF5717"/>
    <property type="match status" value="1"/>
</dbReference>
<dbReference type="OrthoDB" id="9758235at2"/>
<evidence type="ECO:0000313" key="4">
    <source>
        <dbReference type="Proteomes" id="UP000190814"/>
    </source>
</evidence>
<evidence type="ECO:0000259" key="1">
    <source>
        <dbReference type="Pfam" id="PF18983"/>
    </source>
</evidence>
<dbReference type="Pfam" id="PF18984">
    <property type="entry name" value="DUF5717_N"/>
    <property type="match status" value="1"/>
</dbReference>
<protein>
    <recommendedName>
        <fullName evidence="5">Tetratricopeptide repeat-containing protein</fullName>
    </recommendedName>
</protein>